<dbReference type="EMBL" id="JAAGAX010000013">
    <property type="protein sequence ID" value="KAF2295833.1"/>
    <property type="molecule type" value="Genomic_DNA"/>
</dbReference>
<evidence type="ECO:0000256" key="2">
    <source>
        <dbReference type="ARBA" id="ARBA00023117"/>
    </source>
</evidence>
<dbReference type="PROSITE" id="PS50014">
    <property type="entry name" value="BROMODOMAIN_2"/>
    <property type="match status" value="1"/>
</dbReference>
<reference evidence="8 9" key="1">
    <citation type="journal article" date="2020" name="Mol. Plant">
        <title>The Chromosome-Based Rubber Tree Genome Provides New Insights into Spurge Genome Evolution and Rubber Biosynthesis.</title>
        <authorList>
            <person name="Liu J."/>
            <person name="Shi C."/>
            <person name="Shi C.C."/>
            <person name="Li W."/>
            <person name="Zhang Q.J."/>
            <person name="Zhang Y."/>
            <person name="Li K."/>
            <person name="Lu H.F."/>
            <person name="Shi C."/>
            <person name="Zhu S.T."/>
            <person name="Xiao Z.Y."/>
            <person name="Nan H."/>
            <person name="Yue Y."/>
            <person name="Zhu X.G."/>
            <person name="Wu Y."/>
            <person name="Hong X.N."/>
            <person name="Fan G.Y."/>
            <person name="Tong Y."/>
            <person name="Zhang D."/>
            <person name="Mao C.L."/>
            <person name="Liu Y.L."/>
            <person name="Hao S.J."/>
            <person name="Liu W.Q."/>
            <person name="Lv M.Q."/>
            <person name="Zhang H.B."/>
            <person name="Liu Y."/>
            <person name="Hu-Tang G.R."/>
            <person name="Wang J.P."/>
            <person name="Wang J.H."/>
            <person name="Sun Y.H."/>
            <person name="Ni S.B."/>
            <person name="Chen W.B."/>
            <person name="Zhang X.C."/>
            <person name="Jiao Y.N."/>
            <person name="Eichler E.E."/>
            <person name="Li G.H."/>
            <person name="Liu X."/>
            <person name="Gao L.Z."/>
        </authorList>
    </citation>
    <scope>NUCLEOTIDE SEQUENCE [LARGE SCALE GENOMIC DNA]</scope>
    <source>
        <strain evidence="9">cv. GT1</strain>
        <tissue evidence="8">Leaf</tissue>
    </source>
</reference>
<evidence type="ECO:0000256" key="4">
    <source>
        <dbReference type="PROSITE-ProRule" id="PRU00035"/>
    </source>
</evidence>
<evidence type="ECO:0000256" key="3">
    <source>
        <dbReference type="ARBA" id="ARBA00023163"/>
    </source>
</evidence>
<dbReference type="InterPro" id="IPR001487">
    <property type="entry name" value="Bromodomain"/>
</dbReference>
<keyword evidence="9" id="KW-1185">Reference proteome</keyword>
<evidence type="ECO:0000256" key="1">
    <source>
        <dbReference type="ARBA" id="ARBA00023015"/>
    </source>
</evidence>
<feature type="region of interest" description="Disordered" evidence="5">
    <location>
        <begin position="1"/>
        <end position="27"/>
    </location>
</feature>
<dbReference type="Pfam" id="PF00439">
    <property type="entry name" value="Bromodomain"/>
    <property type="match status" value="1"/>
</dbReference>
<dbReference type="PANTHER" id="PTHR45926">
    <property type="entry name" value="OSJNBA0053K19.4 PROTEIN"/>
    <property type="match status" value="1"/>
</dbReference>
<name>A0A6A6L6W5_HEVBR</name>
<protein>
    <recommendedName>
        <fullName evidence="10">Bromo domain-containing protein</fullName>
    </recommendedName>
</protein>
<keyword evidence="1" id="KW-0805">Transcription regulation</keyword>
<dbReference type="PROSITE" id="PS51525">
    <property type="entry name" value="NET"/>
    <property type="match status" value="1"/>
</dbReference>
<dbReference type="InterPro" id="IPR038336">
    <property type="entry name" value="NET_sf"/>
</dbReference>
<gene>
    <name evidence="8" type="ORF">GH714_034405</name>
</gene>
<feature type="domain" description="NET" evidence="7">
    <location>
        <begin position="261"/>
        <end position="342"/>
    </location>
</feature>
<accession>A0A6A6L6W5</accession>
<keyword evidence="3" id="KW-0804">Transcription</keyword>
<sequence length="608" mass="69252">MEPLSSSIPDVGNAPMGNSEGDSVEAEGFKHRVDELFNKVDKLEQRVNEVEQFYLNVSKKQQTGGSKGSSIVKDKDKERHVPSIRKQQQDASKREAAAGKRMQELMRQFGTILRQITQHKWAWPFMQPVDVKGLGLDDYYEVIDKPMDFSTIKNQMEAKDGTGYKNVREMCADVRLVFKNAMKYNDERSDVHVMAKTLLAKFEEKWLQLLPKVTEEEKRREIEEAEAQLDMQFAQEAVHAKMARELSNELYEIDMHLDELRDMVVQKCRKMSTEEKRKLGAALSRLSPEDLTKALEIVAQNNPGFQAMAEEVDLDIDAQSESTLWRLKFFVKDALEVQSKNAARNDFPTEDDIIINRRVVSEVEINSKKSGLKGSLESHCWVQFHGHRDQKGYHPCRFGTRSHIWSAKRDFSSPIHIAASQKRWASQARTTEDESRIRIGPRNGKEAGEDGKETGVVYYGPISSTIKKVKLLSLSTCCLSVSLGPVITFMTSPDMNVILKGAVASSVIFLSASTTAALHWFVSPYIHKLRWHPGSDSFEVEMMSWLATYIPKTIKFADIRPPETNRPFVTFKANGNFYFVDTEHCHNKALLARLTPKKPQHESAFKNL</sequence>
<proteinExistence type="predicted"/>
<dbReference type="Gene3D" id="1.20.1270.220">
    <property type="match status" value="1"/>
</dbReference>
<dbReference type="Gene3D" id="1.20.920.10">
    <property type="entry name" value="Bromodomain-like"/>
    <property type="match status" value="1"/>
</dbReference>
<feature type="region of interest" description="Disordered" evidence="5">
    <location>
        <begin position="427"/>
        <end position="450"/>
    </location>
</feature>
<dbReference type="SMART" id="SM00297">
    <property type="entry name" value="BROMO"/>
    <property type="match status" value="1"/>
</dbReference>
<evidence type="ECO:0000313" key="8">
    <source>
        <dbReference type="EMBL" id="KAF2295833.1"/>
    </source>
</evidence>
<dbReference type="Proteomes" id="UP000467840">
    <property type="component" value="Chromosome 7"/>
</dbReference>
<dbReference type="Pfam" id="PF17035">
    <property type="entry name" value="BET"/>
    <property type="match status" value="1"/>
</dbReference>
<feature type="region of interest" description="Disordered" evidence="5">
    <location>
        <begin position="61"/>
        <end position="98"/>
    </location>
</feature>
<feature type="compositionally biased region" description="Basic and acidic residues" evidence="5">
    <location>
        <begin position="430"/>
        <end position="450"/>
    </location>
</feature>
<organism evidence="8 9">
    <name type="scientific">Hevea brasiliensis</name>
    <name type="common">Para rubber tree</name>
    <name type="synonym">Siphonia brasiliensis</name>
    <dbReference type="NCBI Taxonomy" id="3981"/>
    <lineage>
        <taxon>Eukaryota</taxon>
        <taxon>Viridiplantae</taxon>
        <taxon>Streptophyta</taxon>
        <taxon>Embryophyta</taxon>
        <taxon>Tracheophyta</taxon>
        <taxon>Spermatophyta</taxon>
        <taxon>Magnoliopsida</taxon>
        <taxon>eudicotyledons</taxon>
        <taxon>Gunneridae</taxon>
        <taxon>Pentapetalae</taxon>
        <taxon>rosids</taxon>
        <taxon>fabids</taxon>
        <taxon>Malpighiales</taxon>
        <taxon>Euphorbiaceae</taxon>
        <taxon>Crotonoideae</taxon>
        <taxon>Micrandreae</taxon>
        <taxon>Hevea</taxon>
    </lineage>
</organism>
<keyword evidence="2 4" id="KW-0103">Bromodomain</keyword>
<feature type="compositionally biased region" description="Basic and acidic residues" evidence="5">
    <location>
        <begin position="72"/>
        <end position="98"/>
    </location>
</feature>
<evidence type="ECO:0000256" key="5">
    <source>
        <dbReference type="SAM" id="MobiDB-lite"/>
    </source>
</evidence>
<evidence type="ECO:0000313" key="9">
    <source>
        <dbReference type="Proteomes" id="UP000467840"/>
    </source>
</evidence>
<dbReference type="InterPro" id="IPR045325">
    <property type="entry name" value="TMEM70/TMEM186/TMEM223"/>
</dbReference>
<evidence type="ECO:0000259" key="6">
    <source>
        <dbReference type="PROSITE" id="PS50014"/>
    </source>
</evidence>
<dbReference type="InterPro" id="IPR027353">
    <property type="entry name" value="NET_dom"/>
</dbReference>
<dbReference type="SUPFAM" id="SSF47370">
    <property type="entry name" value="Bromodomain"/>
    <property type="match status" value="1"/>
</dbReference>
<dbReference type="PRINTS" id="PR00503">
    <property type="entry name" value="BROMODOMAIN"/>
</dbReference>
<evidence type="ECO:0008006" key="10">
    <source>
        <dbReference type="Google" id="ProtNLM"/>
    </source>
</evidence>
<dbReference type="AlphaFoldDB" id="A0A6A6L6W5"/>
<feature type="domain" description="Bromo" evidence="6">
    <location>
        <begin position="117"/>
        <end position="192"/>
    </location>
</feature>
<comment type="caution">
    <text evidence="8">The sequence shown here is derived from an EMBL/GenBank/DDBJ whole genome shotgun (WGS) entry which is preliminary data.</text>
</comment>
<dbReference type="Pfam" id="PF06979">
    <property type="entry name" value="TMEM70"/>
    <property type="match status" value="1"/>
</dbReference>
<dbReference type="InterPro" id="IPR036427">
    <property type="entry name" value="Bromodomain-like_sf"/>
</dbReference>
<evidence type="ECO:0000259" key="7">
    <source>
        <dbReference type="PROSITE" id="PS51525"/>
    </source>
</evidence>